<comment type="caution">
    <text evidence="8">The sequence shown here is derived from an EMBL/GenBank/DDBJ whole genome shotgun (WGS) entry which is preliminary data.</text>
</comment>
<evidence type="ECO:0000313" key="8">
    <source>
        <dbReference type="EMBL" id="MBF4553248.1"/>
    </source>
</evidence>
<dbReference type="PANTHER" id="PTHR43101">
    <property type="entry name" value="BETA-FRUCTOSIDASE"/>
    <property type="match status" value="1"/>
</dbReference>
<dbReference type="Gene3D" id="2.115.10.20">
    <property type="entry name" value="Glycosyl hydrolase domain, family 43"/>
    <property type="match status" value="1"/>
</dbReference>
<comment type="similarity">
    <text evidence="1 5">Belongs to the glycosyl hydrolase 32 family.</text>
</comment>
<keyword evidence="4 5" id="KW-0326">Glycosidase</keyword>
<organism evidence="8 9">
    <name type="scientific">Corynebacterium suicordis DSM 45110</name>
    <dbReference type="NCBI Taxonomy" id="1121369"/>
    <lineage>
        <taxon>Bacteria</taxon>
        <taxon>Bacillati</taxon>
        <taxon>Actinomycetota</taxon>
        <taxon>Actinomycetes</taxon>
        <taxon>Mycobacteriales</taxon>
        <taxon>Corynebacteriaceae</taxon>
        <taxon>Corynebacterium</taxon>
    </lineage>
</organism>
<evidence type="ECO:0000256" key="2">
    <source>
        <dbReference type="ARBA" id="ARBA00012758"/>
    </source>
</evidence>
<dbReference type="SUPFAM" id="SSF49899">
    <property type="entry name" value="Concanavalin A-like lectins/glucanases"/>
    <property type="match status" value="1"/>
</dbReference>
<keyword evidence="9" id="KW-1185">Reference proteome</keyword>
<evidence type="ECO:0000313" key="9">
    <source>
        <dbReference type="Proteomes" id="UP000635902"/>
    </source>
</evidence>
<dbReference type="RefSeq" id="WP_194556074.1">
    <property type="nucleotide sequence ID" value="NZ_JADKMY010000001.1"/>
</dbReference>
<dbReference type="GO" id="GO:0016787">
    <property type="term" value="F:hydrolase activity"/>
    <property type="evidence" value="ECO:0007669"/>
    <property type="project" value="UniProtKB-KW"/>
</dbReference>
<dbReference type="Pfam" id="PF00251">
    <property type="entry name" value="Glyco_hydro_32N"/>
    <property type="match status" value="1"/>
</dbReference>
<gene>
    <name evidence="8" type="ORF">IRY30_04015</name>
</gene>
<sequence length="514" mass="55487">MSTNSVNTQAENSTSRPELHVTAELGTLEAPAGAIVADRDLHVFHQFRPRQGEGSRWAHQIASDVPYDWDVCDDVLAPQGDEIDVLAGSSIKVSADPNFASAETENAVELFFVTSTPLDPHSDKAQLQGNNIDHGSKGSRRFQIQRAHIPDVTELHDVSDDPSPADHRVERLGPIDIDDSAHSVQDLVAPNVLWHEGSWLMIALSLTGETDAEVVVLRSTDRQSWKVLGALEVSPEAELPEGRPFAPRLVSLQDEATGKDHDVLFVTYPNADNSRESTGYVVGKLDGAEFAVSTPYTVLDFGHDFTRPRVISGDQPVMFGLVGAHPDFHEQWANCLSSPRFLTLLNGHIFQDVVGASRAVKGYSDRALIWTGQLDCSQGSVNVDILNKAGDRVTRITHDGSTVTLTRNEGDSVSAQLSESSSSTLTVFVDGPICEVFVDGGALSLTSAIPTDFKVDSLQAEVSGGAEIINSMLTVGQEIMRSSAGLDSPEDQERFIAEAIEADRAVARGEVSED</sequence>
<dbReference type="SUPFAM" id="SSF75005">
    <property type="entry name" value="Arabinanase/levansucrase/invertase"/>
    <property type="match status" value="1"/>
</dbReference>
<evidence type="ECO:0000256" key="3">
    <source>
        <dbReference type="ARBA" id="ARBA00022801"/>
    </source>
</evidence>
<dbReference type="PANTHER" id="PTHR43101:SF1">
    <property type="entry name" value="BETA-FRUCTOSIDASE"/>
    <property type="match status" value="1"/>
</dbReference>
<proteinExistence type="inferred from homology"/>
<dbReference type="InterPro" id="IPR051214">
    <property type="entry name" value="GH32_Enzymes"/>
</dbReference>
<dbReference type="Proteomes" id="UP000635902">
    <property type="component" value="Unassembled WGS sequence"/>
</dbReference>
<dbReference type="InterPro" id="IPR013148">
    <property type="entry name" value="Glyco_hydro_32_N"/>
</dbReference>
<dbReference type="InterPro" id="IPR001362">
    <property type="entry name" value="Glyco_hydro_32"/>
</dbReference>
<reference evidence="8 9" key="1">
    <citation type="submission" date="2020-10" db="EMBL/GenBank/DDBJ databases">
        <title>Novel species in genus Corynebacterium.</title>
        <authorList>
            <person name="Zhang G."/>
        </authorList>
    </citation>
    <scope>NUCLEOTIDE SEQUENCE [LARGE SCALE GENOMIC DNA]</scope>
    <source>
        <strain evidence="8 9">DSM 45110</strain>
    </source>
</reference>
<dbReference type="Pfam" id="PF08244">
    <property type="entry name" value="Glyco_hydro_32C"/>
    <property type="match status" value="1"/>
</dbReference>
<accession>A0ABR9ZIK4</accession>
<feature type="domain" description="Glycosyl hydrolase family 32 C-terminal" evidence="7">
    <location>
        <begin position="380"/>
        <end position="450"/>
    </location>
</feature>
<protein>
    <recommendedName>
        <fullName evidence="2">beta-fructofuranosidase</fullName>
        <ecNumber evidence="2">3.2.1.26</ecNumber>
    </recommendedName>
</protein>
<name>A0ABR9ZIK4_9CORY</name>
<evidence type="ECO:0000259" key="6">
    <source>
        <dbReference type="Pfam" id="PF00251"/>
    </source>
</evidence>
<evidence type="ECO:0000256" key="4">
    <source>
        <dbReference type="ARBA" id="ARBA00023295"/>
    </source>
</evidence>
<dbReference type="InterPro" id="IPR023296">
    <property type="entry name" value="Glyco_hydro_beta-prop_sf"/>
</dbReference>
<keyword evidence="3 5" id="KW-0378">Hydrolase</keyword>
<dbReference type="InterPro" id="IPR013189">
    <property type="entry name" value="Glyco_hydro_32_C"/>
</dbReference>
<evidence type="ECO:0000259" key="7">
    <source>
        <dbReference type="Pfam" id="PF08244"/>
    </source>
</evidence>
<evidence type="ECO:0000256" key="5">
    <source>
        <dbReference type="RuleBase" id="RU362110"/>
    </source>
</evidence>
<dbReference type="SMART" id="SM00640">
    <property type="entry name" value="Glyco_32"/>
    <property type="match status" value="1"/>
</dbReference>
<dbReference type="EMBL" id="JADKMY010000001">
    <property type="protein sequence ID" value="MBF4553248.1"/>
    <property type="molecule type" value="Genomic_DNA"/>
</dbReference>
<dbReference type="Gene3D" id="2.60.120.560">
    <property type="entry name" value="Exo-inulinase, domain 1"/>
    <property type="match status" value="1"/>
</dbReference>
<feature type="domain" description="Glycosyl hydrolase family 32 N-terminal" evidence="6">
    <location>
        <begin position="20"/>
        <end position="349"/>
    </location>
</feature>
<evidence type="ECO:0000256" key="1">
    <source>
        <dbReference type="ARBA" id="ARBA00009902"/>
    </source>
</evidence>
<dbReference type="EC" id="3.2.1.26" evidence="2"/>
<dbReference type="InterPro" id="IPR013320">
    <property type="entry name" value="ConA-like_dom_sf"/>
</dbReference>